<dbReference type="PANTHER" id="PTHR43032">
    <property type="entry name" value="PROTEIN-METHIONINE-SULFOXIDE REDUCTASE"/>
    <property type="match status" value="1"/>
</dbReference>
<organism evidence="3 4">
    <name type="scientific">Humisphaera borealis</name>
    <dbReference type="NCBI Taxonomy" id="2807512"/>
    <lineage>
        <taxon>Bacteria</taxon>
        <taxon>Pseudomonadati</taxon>
        <taxon>Planctomycetota</taxon>
        <taxon>Phycisphaerae</taxon>
        <taxon>Tepidisphaerales</taxon>
        <taxon>Tepidisphaeraceae</taxon>
        <taxon>Humisphaera</taxon>
    </lineage>
</organism>
<keyword evidence="4" id="KW-1185">Reference proteome</keyword>
<dbReference type="PANTHER" id="PTHR43032:SF4">
    <property type="entry name" value="OXIDOREDUCTASE MOLYBDOPTERIN-BINDING DOMAIN-CONTAINING PROTEIN"/>
    <property type="match status" value="1"/>
</dbReference>
<evidence type="ECO:0000256" key="1">
    <source>
        <dbReference type="SAM" id="MobiDB-lite"/>
    </source>
</evidence>
<dbReference type="InterPro" id="IPR036374">
    <property type="entry name" value="OxRdtase_Mopterin-bd_sf"/>
</dbReference>
<reference evidence="3 4" key="1">
    <citation type="submission" date="2020-10" db="EMBL/GenBank/DDBJ databases">
        <title>Wide distribution of Phycisphaera-like planctomycetes from WD2101 soil group in peatlands and genome analysis of the first cultivated representative.</title>
        <authorList>
            <person name="Dedysh S.N."/>
            <person name="Beletsky A.V."/>
            <person name="Ivanova A."/>
            <person name="Kulichevskaya I.S."/>
            <person name="Suzina N.E."/>
            <person name="Philippov D.A."/>
            <person name="Rakitin A.L."/>
            <person name="Mardanov A.V."/>
            <person name="Ravin N.V."/>
        </authorList>
    </citation>
    <scope>NUCLEOTIDE SEQUENCE [LARGE SCALE GENOMIC DNA]</scope>
    <source>
        <strain evidence="3 4">M1803</strain>
    </source>
</reference>
<feature type="domain" description="Oxidoreductase molybdopterin-binding" evidence="2">
    <location>
        <begin position="42"/>
        <end position="190"/>
    </location>
</feature>
<evidence type="ECO:0000313" key="3">
    <source>
        <dbReference type="EMBL" id="QOV90239.1"/>
    </source>
</evidence>
<evidence type="ECO:0000259" key="2">
    <source>
        <dbReference type="Pfam" id="PF00174"/>
    </source>
</evidence>
<dbReference type="AlphaFoldDB" id="A0A7M2WXU9"/>
<gene>
    <name evidence="3" type="ORF">IPV69_02370</name>
</gene>
<dbReference type="Proteomes" id="UP000593765">
    <property type="component" value="Chromosome"/>
</dbReference>
<dbReference type="Gene3D" id="3.90.420.10">
    <property type="entry name" value="Oxidoreductase, molybdopterin-binding domain"/>
    <property type="match status" value="1"/>
</dbReference>
<sequence length="209" mass="24016">MSDSSPRPRIISPDTLRAGGDRQARTPPAQVLSVKWPVLHYGNVPEVNPHAENWRLRIFGACDAPYELKYDEIRAMPPVDVVCDMHCVTHWSRLDNVFTGVPTKLLIDRAKPRPEARFVMCHGENGFTTNLPLEAFTGDDCILAWAWDGKDLTPDHGWPLRGIVPRLYLWKSAKWIRGIELRKTDAPGFWEQNGYHMNGDPWKEERYGW</sequence>
<dbReference type="RefSeq" id="WP_206293315.1">
    <property type="nucleotide sequence ID" value="NZ_CP063458.1"/>
</dbReference>
<feature type="compositionally biased region" description="Low complexity" evidence="1">
    <location>
        <begin position="1"/>
        <end position="14"/>
    </location>
</feature>
<dbReference type="EMBL" id="CP063458">
    <property type="protein sequence ID" value="QOV90239.1"/>
    <property type="molecule type" value="Genomic_DNA"/>
</dbReference>
<accession>A0A7M2WXU9</accession>
<dbReference type="CDD" id="cd02109">
    <property type="entry name" value="arch_bact_SO_family_Moco"/>
    <property type="match status" value="1"/>
</dbReference>
<name>A0A7M2WXU9_9BACT</name>
<dbReference type="InterPro" id="IPR000572">
    <property type="entry name" value="OxRdtase_Mopterin-bd_dom"/>
</dbReference>
<dbReference type="KEGG" id="hbs:IPV69_02370"/>
<protein>
    <submittedName>
        <fullName evidence="3">Sulfite oxidase-like oxidoreductase</fullName>
    </submittedName>
</protein>
<dbReference type="Pfam" id="PF00174">
    <property type="entry name" value="Oxidored_molyb"/>
    <property type="match status" value="1"/>
</dbReference>
<dbReference type="SUPFAM" id="SSF56524">
    <property type="entry name" value="Oxidoreductase molybdopterin-binding domain"/>
    <property type="match status" value="1"/>
</dbReference>
<feature type="region of interest" description="Disordered" evidence="1">
    <location>
        <begin position="1"/>
        <end position="26"/>
    </location>
</feature>
<evidence type="ECO:0000313" key="4">
    <source>
        <dbReference type="Proteomes" id="UP000593765"/>
    </source>
</evidence>
<proteinExistence type="predicted"/>